<sequence length="167" mass="19566">MNRSHLSLKCSIHATSGTGGRMDRIIKPVKVVKRGRYYQLYYYSPDGRRRRLSVGSDYRQAQRMTVKFADWLLEGKDPEHEMERAKQAEQAKVITVRDFYHIFLSKHGSKQSESMQKLYHYNFKNICRCPQLANKLIGDITESDVLDYMDLRMEQDGVRPATVNRES</sequence>
<protein>
    <recommendedName>
        <fullName evidence="2">Core-binding (CB) domain-containing protein</fullName>
    </recommendedName>
</protein>
<evidence type="ECO:0008006" key="2">
    <source>
        <dbReference type="Google" id="ProtNLM"/>
    </source>
</evidence>
<accession>X0VN20</accession>
<dbReference type="EMBL" id="BARS01031568">
    <property type="protein sequence ID" value="GAG19630.1"/>
    <property type="molecule type" value="Genomic_DNA"/>
</dbReference>
<dbReference type="AlphaFoldDB" id="X0VN20"/>
<name>X0VN20_9ZZZZ</name>
<organism evidence="1">
    <name type="scientific">marine sediment metagenome</name>
    <dbReference type="NCBI Taxonomy" id="412755"/>
    <lineage>
        <taxon>unclassified sequences</taxon>
        <taxon>metagenomes</taxon>
        <taxon>ecological metagenomes</taxon>
    </lineage>
</organism>
<proteinExistence type="predicted"/>
<reference evidence="1" key="1">
    <citation type="journal article" date="2014" name="Front. Microbiol.">
        <title>High frequency of phylogenetically diverse reductive dehalogenase-homologous genes in deep subseafloor sedimentary metagenomes.</title>
        <authorList>
            <person name="Kawai M."/>
            <person name="Futagami T."/>
            <person name="Toyoda A."/>
            <person name="Takaki Y."/>
            <person name="Nishi S."/>
            <person name="Hori S."/>
            <person name="Arai W."/>
            <person name="Tsubouchi T."/>
            <person name="Morono Y."/>
            <person name="Uchiyama I."/>
            <person name="Ito T."/>
            <person name="Fujiyama A."/>
            <person name="Inagaki F."/>
            <person name="Takami H."/>
        </authorList>
    </citation>
    <scope>NUCLEOTIDE SEQUENCE</scope>
    <source>
        <strain evidence="1">Expedition CK06-06</strain>
    </source>
</reference>
<comment type="caution">
    <text evidence="1">The sequence shown here is derived from an EMBL/GenBank/DDBJ whole genome shotgun (WGS) entry which is preliminary data.</text>
</comment>
<gene>
    <name evidence="1" type="ORF">S01H1_49113</name>
</gene>
<feature type="non-terminal residue" evidence="1">
    <location>
        <position position="167"/>
    </location>
</feature>
<evidence type="ECO:0000313" key="1">
    <source>
        <dbReference type="EMBL" id="GAG19630.1"/>
    </source>
</evidence>